<evidence type="ECO:0000256" key="1">
    <source>
        <dbReference type="ARBA" id="ARBA00008315"/>
    </source>
</evidence>
<dbReference type="GeneTree" id="ENSGT00940000164099"/>
<reference evidence="3 4" key="1">
    <citation type="submission" date="2018-10" db="EMBL/GenBank/DDBJ databases">
        <title>Improved assembly of the deer mouse Peromyscus maniculatus genome.</title>
        <authorList>
            <person name="Lassance J.-M."/>
            <person name="Hoekstra H.E."/>
        </authorList>
    </citation>
    <scope>NUCLEOTIDE SEQUENCE [LARGE SCALE GENOMIC DNA]</scope>
</reference>
<reference evidence="3" key="3">
    <citation type="submission" date="2025-09" db="UniProtKB">
        <authorList>
            <consortium name="Ensembl"/>
        </authorList>
    </citation>
    <scope>IDENTIFICATION</scope>
</reference>
<evidence type="ECO:0000313" key="3">
    <source>
        <dbReference type="Ensembl" id="ENSPEMP00000030320.1"/>
    </source>
</evidence>
<dbReference type="InterPro" id="IPR029488">
    <property type="entry name" value="Hmw/CFAP97"/>
</dbReference>
<dbReference type="PANTHER" id="PTHR33768">
    <property type="entry name" value="MIP11318P"/>
    <property type="match status" value="1"/>
</dbReference>
<dbReference type="Proteomes" id="UP000694547">
    <property type="component" value="Chromosome 17"/>
</dbReference>
<feature type="region of interest" description="Disordered" evidence="2">
    <location>
        <begin position="84"/>
        <end position="111"/>
    </location>
</feature>
<comment type="similarity">
    <text evidence="1">Belongs to the CFAP97 family.</text>
</comment>
<dbReference type="Pfam" id="PF13879">
    <property type="entry name" value="Hmw_CFAP97"/>
    <property type="match status" value="1"/>
</dbReference>
<organism evidence="3 4">
    <name type="scientific">Peromyscus maniculatus bairdii</name>
    <name type="common">Prairie deer mouse</name>
    <dbReference type="NCBI Taxonomy" id="230844"/>
    <lineage>
        <taxon>Eukaryota</taxon>
        <taxon>Metazoa</taxon>
        <taxon>Chordata</taxon>
        <taxon>Craniata</taxon>
        <taxon>Vertebrata</taxon>
        <taxon>Euteleostomi</taxon>
        <taxon>Mammalia</taxon>
        <taxon>Eutheria</taxon>
        <taxon>Euarchontoglires</taxon>
        <taxon>Glires</taxon>
        <taxon>Rodentia</taxon>
        <taxon>Myomorpha</taxon>
        <taxon>Muroidea</taxon>
        <taxon>Cricetidae</taxon>
        <taxon>Neotominae</taxon>
        <taxon>Peromyscus</taxon>
    </lineage>
</organism>
<dbReference type="Ensembl" id="ENSPEMT00000041862.1">
    <property type="protein sequence ID" value="ENSPEMP00000030320.1"/>
    <property type="gene ID" value="ENSPEMG00000019811.2"/>
</dbReference>
<evidence type="ECO:0000256" key="2">
    <source>
        <dbReference type="SAM" id="MobiDB-lite"/>
    </source>
</evidence>
<dbReference type="OrthoDB" id="2163395at2759"/>
<sequence length="171" mass="20488">MLHRAPQLTTPWANRDLQRAWEKTYQDHRKKVQNAQPLVDTHPPQTYSHLYLKFKKLKMEEERLSVINRDNCLLLQRVASAMRTRGQTDSRNHFTHRRKTRKQAHMKAQKQNKVVLERLPSSEPWYGAQRPWEDWAATARRPCKSRRTWRKGAETDAQQGHRFIWMPNLKG</sequence>
<dbReference type="AlphaFoldDB" id="A0A6J0DK45"/>
<name>A0A6J0DK45_PERMB</name>
<feature type="compositionally biased region" description="Basic residues" evidence="2">
    <location>
        <begin position="93"/>
        <end position="110"/>
    </location>
</feature>
<accession>A0A6J0DK45</accession>
<dbReference type="GeneID" id="102910255"/>
<protein>
    <submittedName>
        <fullName evidence="3">CFAP97 domain containing 2</fullName>
    </submittedName>
</protein>
<keyword evidence="4" id="KW-1185">Reference proteome</keyword>
<proteinExistence type="inferred from homology"/>
<dbReference type="InterPro" id="IPR038792">
    <property type="entry name" value="CFAP97D1/2"/>
</dbReference>
<evidence type="ECO:0000313" key="4">
    <source>
        <dbReference type="Proteomes" id="UP000694547"/>
    </source>
</evidence>
<reference evidence="3" key="2">
    <citation type="submission" date="2025-08" db="UniProtKB">
        <authorList>
            <consortium name="Ensembl"/>
        </authorList>
    </citation>
    <scope>IDENTIFICATION</scope>
</reference>
<dbReference type="PANTHER" id="PTHR33768:SF7">
    <property type="entry name" value="CFAP97 DOMAIN CONTAINING 2"/>
    <property type="match status" value="1"/>
</dbReference>